<dbReference type="PANTHER" id="PTHR41542">
    <property type="entry name" value="BLL5807 PROTEIN"/>
    <property type="match status" value="1"/>
</dbReference>
<feature type="region of interest" description="Disordered" evidence="1">
    <location>
        <begin position="55"/>
        <end position="82"/>
    </location>
</feature>
<dbReference type="SMART" id="SM00978">
    <property type="entry name" value="Tim44"/>
    <property type="match status" value="1"/>
</dbReference>
<dbReference type="Pfam" id="PF04280">
    <property type="entry name" value="Tim44"/>
    <property type="match status" value="1"/>
</dbReference>
<proteinExistence type="predicted"/>
<keyword evidence="2" id="KW-0812">Transmembrane</keyword>
<evidence type="ECO:0000256" key="2">
    <source>
        <dbReference type="SAM" id="Phobius"/>
    </source>
</evidence>
<evidence type="ECO:0000256" key="3">
    <source>
        <dbReference type="SAM" id="SignalP"/>
    </source>
</evidence>
<comment type="caution">
    <text evidence="5">The sequence shown here is derived from an EMBL/GenBank/DDBJ whole genome shotgun (WGS) entry which is preliminary data.</text>
</comment>
<sequence length="303" mass="33394">MSRVVTAILLALLGSSLLLQTHPLAAKRFSEESVVIQPLIPVPPSSDPVVIPTAPPATDPTVLNRPPPTFSPDTRVTTATESPTAPTWLAAVGTFFTGGMVGAWVFGQPATSWQLGDSVISALVLLLLGSGVWFGWLLIIKRRRAVTAPPRRASRVAVDPTVDDELDYDVPLWFDNATFVEGTKLLFIRLQEAWDRGDVRDIRNYTTPAGFTALQQQRAVLGTGTAPHFTDIITLTAELCSIQHQDDEILAWVRFHGLLQDQATQTTRPFAERWQVRHKSDSQLGEWWITAIDTDDSAPQLQR</sequence>
<keyword evidence="3" id="KW-0732">Signal</keyword>
<evidence type="ECO:0000313" key="6">
    <source>
        <dbReference type="Proteomes" id="UP000548632"/>
    </source>
</evidence>
<organism evidence="5 6">
    <name type="scientific">Thiospirillum jenense</name>
    <dbReference type="NCBI Taxonomy" id="1653858"/>
    <lineage>
        <taxon>Bacteria</taxon>
        <taxon>Pseudomonadati</taxon>
        <taxon>Pseudomonadota</taxon>
        <taxon>Gammaproteobacteria</taxon>
        <taxon>Chromatiales</taxon>
        <taxon>Chromatiaceae</taxon>
        <taxon>Thiospirillum</taxon>
    </lineage>
</organism>
<dbReference type="Proteomes" id="UP000548632">
    <property type="component" value="Unassembled WGS sequence"/>
</dbReference>
<dbReference type="AlphaFoldDB" id="A0A839HD05"/>
<keyword evidence="2" id="KW-1133">Transmembrane helix</keyword>
<feature type="transmembrane region" description="Helical" evidence="2">
    <location>
        <begin position="88"/>
        <end position="107"/>
    </location>
</feature>
<gene>
    <name evidence="5" type="ORF">HUK38_09840</name>
</gene>
<evidence type="ECO:0000256" key="1">
    <source>
        <dbReference type="SAM" id="MobiDB-lite"/>
    </source>
</evidence>
<accession>A0A839HD05</accession>
<dbReference type="InterPro" id="IPR032710">
    <property type="entry name" value="NTF2-like_dom_sf"/>
</dbReference>
<dbReference type="SUPFAM" id="SSF54427">
    <property type="entry name" value="NTF2-like"/>
    <property type="match status" value="1"/>
</dbReference>
<feature type="compositionally biased region" description="Polar residues" evidence="1">
    <location>
        <begin position="71"/>
        <end position="82"/>
    </location>
</feature>
<dbReference type="PANTHER" id="PTHR41542:SF1">
    <property type="entry name" value="BLL5807 PROTEIN"/>
    <property type="match status" value="1"/>
</dbReference>
<dbReference type="EMBL" id="JABVCQ010000020">
    <property type="protein sequence ID" value="MBB1126531.1"/>
    <property type="molecule type" value="Genomic_DNA"/>
</dbReference>
<protein>
    <submittedName>
        <fullName evidence="5">Tim44 domain-containing protein</fullName>
    </submittedName>
</protein>
<reference evidence="5 6" key="1">
    <citation type="journal article" date="2020" name="Arch. Microbiol.">
        <title>The genome sequence of the giant phototrophic gammaproteobacterium Thiospirillum jenense gives insight into its physiological properties and phylogenetic relationships.</title>
        <authorList>
            <person name="Imhoff J.F."/>
            <person name="Meyer T.E."/>
            <person name="Kyndt J.A."/>
        </authorList>
    </citation>
    <scope>NUCLEOTIDE SEQUENCE [LARGE SCALE GENOMIC DNA]</scope>
    <source>
        <strain evidence="5 6">DSM 216</strain>
    </source>
</reference>
<keyword evidence="6" id="KW-1185">Reference proteome</keyword>
<name>A0A839HD05_9GAMM</name>
<dbReference type="InterPro" id="IPR007379">
    <property type="entry name" value="Tim44-like_dom"/>
</dbReference>
<evidence type="ECO:0000313" key="5">
    <source>
        <dbReference type="EMBL" id="MBB1126531.1"/>
    </source>
</evidence>
<keyword evidence="2" id="KW-0472">Membrane</keyword>
<feature type="signal peptide" evidence="3">
    <location>
        <begin position="1"/>
        <end position="21"/>
    </location>
</feature>
<feature type="domain" description="Tim44-like" evidence="4">
    <location>
        <begin position="162"/>
        <end position="294"/>
    </location>
</feature>
<evidence type="ECO:0000259" key="4">
    <source>
        <dbReference type="SMART" id="SM00978"/>
    </source>
</evidence>
<feature type="transmembrane region" description="Helical" evidence="2">
    <location>
        <begin position="119"/>
        <end position="139"/>
    </location>
</feature>
<feature type="chain" id="PRO_5032289645" evidence="3">
    <location>
        <begin position="22"/>
        <end position="303"/>
    </location>
</feature>
<dbReference type="RefSeq" id="WP_182584159.1">
    <property type="nucleotide sequence ID" value="NZ_JABVCQ010000020.1"/>
</dbReference>